<keyword evidence="3" id="KW-1185">Reference proteome</keyword>
<name>A0A3D9HRD0_9PROT</name>
<organism evidence="2 3">
    <name type="scientific">Aestuariispira insulae</name>
    <dbReference type="NCBI Taxonomy" id="1461337"/>
    <lineage>
        <taxon>Bacteria</taxon>
        <taxon>Pseudomonadati</taxon>
        <taxon>Pseudomonadota</taxon>
        <taxon>Alphaproteobacteria</taxon>
        <taxon>Rhodospirillales</taxon>
        <taxon>Kiloniellaceae</taxon>
        <taxon>Aestuariispira</taxon>
    </lineage>
</organism>
<dbReference type="Proteomes" id="UP000256845">
    <property type="component" value="Unassembled WGS sequence"/>
</dbReference>
<protein>
    <submittedName>
        <fullName evidence="2">Putative secreted protein with PEP-CTERM sorting signal</fullName>
    </submittedName>
</protein>
<sequence>MLNVIKKAGLSLAAAGTVALFAFSASAAPVIYNDSIADGTAAFDNAVTGVGGVVQTDTLSNLSNGNTWNRGDYTISSTNGTNRPIDNNYNGNLTGNSIGINPTNNAAGSGLTFTFNTAINAFGLEVGDWATCCFPSALYIAFDGGATRQVAVANNANDNPGFAKDGVFTNFVAGIDTSATFTTVTFYGDGVGEYLVAGSVIRYATLDIGSIPDVPEPFAAGLVLFGLAGMGLYRRRRQAA</sequence>
<evidence type="ECO:0000313" key="2">
    <source>
        <dbReference type="EMBL" id="RED52063.1"/>
    </source>
</evidence>
<evidence type="ECO:0000313" key="3">
    <source>
        <dbReference type="Proteomes" id="UP000256845"/>
    </source>
</evidence>
<dbReference type="EMBL" id="QRDW01000002">
    <property type="protein sequence ID" value="RED52063.1"/>
    <property type="molecule type" value="Genomic_DNA"/>
</dbReference>
<gene>
    <name evidence="2" type="ORF">DFP90_10280</name>
</gene>
<dbReference type="InterPro" id="IPR013424">
    <property type="entry name" value="Ice-binding_C"/>
</dbReference>
<dbReference type="OrthoDB" id="7062244at2"/>
<keyword evidence="1" id="KW-0732">Signal</keyword>
<dbReference type="NCBIfam" id="TIGR02595">
    <property type="entry name" value="PEP_CTERM"/>
    <property type="match status" value="1"/>
</dbReference>
<dbReference type="RefSeq" id="WP_115935623.1">
    <property type="nucleotide sequence ID" value="NZ_QRDW01000002.1"/>
</dbReference>
<proteinExistence type="predicted"/>
<accession>A0A3D9HRD0</accession>
<dbReference type="AlphaFoldDB" id="A0A3D9HRD0"/>
<feature type="signal peptide" evidence="1">
    <location>
        <begin position="1"/>
        <end position="27"/>
    </location>
</feature>
<feature type="chain" id="PRO_5017576531" evidence="1">
    <location>
        <begin position="28"/>
        <end position="240"/>
    </location>
</feature>
<comment type="caution">
    <text evidence="2">The sequence shown here is derived from an EMBL/GenBank/DDBJ whole genome shotgun (WGS) entry which is preliminary data.</text>
</comment>
<evidence type="ECO:0000256" key="1">
    <source>
        <dbReference type="SAM" id="SignalP"/>
    </source>
</evidence>
<reference evidence="2 3" key="1">
    <citation type="submission" date="2018-07" db="EMBL/GenBank/DDBJ databases">
        <title>Genomic Encyclopedia of Type Strains, Phase III (KMG-III): the genomes of soil and plant-associated and newly described type strains.</title>
        <authorList>
            <person name="Whitman W."/>
        </authorList>
    </citation>
    <scope>NUCLEOTIDE SEQUENCE [LARGE SCALE GENOMIC DNA]</scope>
    <source>
        <strain evidence="2 3">CECT 8488</strain>
    </source>
</reference>